<accession>J3M329</accession>
<feature type="compositionally biased region" description="Low complexity" evidence="1">
    <location>
        <begin position="24"/>
        <end position="36"/>
    </location>
</feature>
<reference evidence="2" key="1">
    <citation type="journal article" date="2013" name="Nat. Commun.">
        <title>Whole-genome sequencing of Oryza brachyantha reveals mechanisms underlying Oryza genome evolution.</title>
        <authorList>
            <person name="Chen J."/>
            <person name="Huang Q."/>
            <person name="Gao D."/>
            <person name="Wang J."/>
            <person name="Lang Y."/>
            <person name="Liu T."/>
            <person name="Li B."/>
            <person name="Bai Z."/>
            <person name="Luis Goicoechea J."/>
            <person name="Liang C."/>
            <person name="Chen C."/>
            <person name="Zhang W."/>
            <person name="Sun S."/>
            <person name="Liao Y."/>
            <person name="Zhang X."/>
            <person name="Yang L."/>
            <person name="Song C."/>
            <person name="Wang M."/>
            <person name="Shi J."/>
            <person name="Liu G."/>
            <person name="Liu J."/>
            <person name="Zhou H."/>
            <person name="Zhou W."/>
            <person name="Yu Q."/>
            <person name="An N."/>
            <person name="Chen Y."/>
            <person name="Cai Q."/>
            <person name="Wang B."/>
            <person name="Liu B."/>
            <person name="Min J."/>
            <person name="Huang Y."/>
            <person name="Wu H."/>
            <person name="Li Z."/>
            <person name="Zhang Y."/>
            <person name="Yin Y."/>
            <person name="Song W."/>
            <person name="Jiang J."/>
            <person name="Jackson S.A."/>
            <person name="Wing R.A."/>
            <person name="Wang J."/>
            <person name="Chen M."/>
        </authorList>
    </citation>
    <scope>NUCLEOTIDE SEQUENCE [LARGE SCALE GENOMIC DNA]</scope>
    <source>
        <strain evidence="2">cv. IRGC 101232</strain>
    </source>
</reference>
<dbReference type="Gramene" id="OB05G10030.1">
    <property type="protein sequence ID" value="OB05G10030.1"/>
    <property type="gene ID" value="OB05G10030"/>
</dbReference>
<reference evidence="2" key="2">
    <citation type="submission" date="2013-04" db="UniProtKB">
        <authorList>
            <consortium name="EnsemblPlants"/>
        </authorList>
    </citation>
    <scope>IDENTIFICATION</scope>
</reference>
<evidence type="ECO:0000313" key="3">
    <source>
        <dbReference type="Proteomes" id="UP000006038"/>
    </source>
</evidence>
<dbReference type="HOGENOM" id="CLU_2625910_0_0_1"/>
<name>J3M329_ORYBR</name>
<proteinExistence type="predicted"/>
<dbReference type="AlphaFoldDB" id="J3M329"/>
<sequence length="78" mass="8708">MSETAGQSLHHSCRSLLVNRRCRTLPATPTPTLVAARRPRSDQRRRRDGLPCSRARPPPSSPAVPSHREHLFQAFATV</sequence>
<organism evidence="2">
    <name type="scientific">Oryza brachyantha</name>
    <name type="common">malo sina</name>
    <dbReference type="NCBI Taxonomy" id="4533"/>
    <lineage>
        <taxon>Eukaryota</taxon>
        <taxon>Viridiplantae</taxon>
        <taxon>Streptophyta</taxon>
        <taxon>Embryophyta</taxon>
        <taxon>Tracheophyta</taxon>
        <taxon>Spermatophyta</taxon>
        <taxon>Magnoliopsida</taxon>
        <taxon>Liliopsida</taxon>
        <taxon>Poales</taxon>
        <taxon>Poaceae</taxon>
        <taxon>BOP clade</taxon>
        <taxon>Oryzoideae</taxon>
        <taxon>Oryzeae</taxon>
        <taxon>Oryzinae</taxon>
        <taxon>Oryza</taxon>
    </lineage>
</organism>
<feature type="region of interest" description="Disordered" evidence="1">
    <location>
        <begin position="24"/>
        <end position="68"/>
    </location>
</feature>
<dbReference type="EnsemblPlants" id="OB05G10030.1">
    <property type="protein sequence ID" value="OB05G10030.1"/>
    <property type="gene ID" value="OB05G10030"/>
</dbReference>
<dbReference type="Proteomes" id="UP000006038">
    <property type="component" value="Chromosome 5"/>
</dbReference>
<protein>
    <submittedName>
        <fullName evidence="2">Uncharacterized protein</fullName>
    </submittedName>
</protein>
<evidence type="ECO:0000256" key="1">
    <source>
        <dbReference type="SAM" id="MobiDB-lite"/>
    </source>
</evidence>
<evidence type="ECO:0000313" key="2">
    <source>
        <dbReference type="EnsemblPlants" id="OB05G10030.1"/>
    </source>
</evidence>
<keyword evidence="3" id="KW-1185">Reference proteome</keyword>